<accession>A0ABT0MAX5</accession>
<dbReference type="Proteomes" id="UP001203004">
    <property type="component" value="Unassembled WGS sequence"/>
</dbReference>
<evidence type="ECO:0008006" key="3">
    <source>
        <dbReference type="Google" id="ProtNLM"/>
    </source>
</evidence>
<dbReference type="RefSeq" id="WP_249099332.1">
    <property type="nucleotide sequence ID" value="NZ_JAMAST010000003.1"/>
</dbReference>
<dbReference type="EMBL" id="JAMAST010000003">
    <property type="protein sequence ID" value="MCL1631429.1"/>
    <property type="molecule type" value="Genomic_DNA"/>
</dbReference>
<comment type="caution">
    <text evidence="1">The sequence shown here is derived from an EMBL/GenBank/DDBJ whole genome shotgun (WGS) entry which is preliminary data.</text>
</comment>
<evidence type="ECO:0000313" key="2">
    <source>
        <dbReference type="Proteomes" id="UP001203004"/>
    </source>
</evidence>
<keyword evidence="2" id="KW-1185">Reference proteome</keyword>
<proteinExistence type="predicted"/>
<evidence type="ECO:0000313" key="1">
    <source>
        <dbReference type="EMBL" id="MCL1631429.1"/>
    </source>
</evidence>
<organism evidence="1 2">
    <name type="scientific">Sporolactobacillus mangiferae</name>
    <dbReference type="NCBI Taxonomy" id="2940498"/>
    <lineage>
        <taxon>Bacteria</taxon>
        <taxon>Bacillati</taxon>
        <taxon>Bacillota</taxon>
        <taxon>Bacilli</taxon>
        <taxon>Bacillales</taxon>
        <taxon>Sporolactobacillaceae</taxon>
        <taxon>Sporolactobacillus</taxon>
    </lineage>
</organism>
<protein>
    <recommendedName>
        <fullName evidence="3">Polymer-forming cytoskeletal protein</fullName>
    </recommendedName>
</protein>
<reference evidence="1 2" key="1">
    <citation type="submission" date="2022-05" db="EMBL/GenBank/DDBJ databases">
        <title>Sporolactobacillus sp nov CPB3-1, isolated from tree bark (Mangifera indica L.).</title>
        <authorList>
            <person name="Phuengjayaem S."/>
            <person name="Tanasupawat S."/>
        </authorList>
    </citation>
    <scope>NUCLEOTIDE SEQUENCE [LARGE SCALE GENOMIC DNA]</scope>
    <source>
        <strain evidence="1 2">CPB3-1</strain>
    </source>
</reference>
<gene>
    <name evidence="1" type="ORF">M3N64_05615</name>
</gene>
<sequence length="247" mass="27073">MSQERKSDFRVMGESHSGGGAFDKVRIMGECTINGSLEANSCKVMGECVVKGDLSCDYFKNMGEVSVDGRFAAGEARFMGETRIGGDCMLRQSSIYGQLFAGKNLTGDNLKVRGTLQATGDVSLESLEMHGGIYVAGLLNCDEANIAVKFRAENYVKEIGAGRVTVRRKRSWFNAAPVKRFRAEIIEGDYVHLEYTEASVVRGSVIEIGDGCKIDRVEYSGAYKTNGTFEVGKVIRTELKNTHSEEE</sequence>
<name>A0ABT0MAX5_9BACL</name>